<dbReference type="Proteomes" id="UP000076959">
    <property type="component" value="Unassembled WGS sequence"/>
</dbReference>
<evidence type="ECO:0000313" key="1">
    <source>
        <dbReference type="EMBL" id="OAF05467.1"/>
    </source>
</evidence>
<keyword evidence="2" id="KW-1185">Reference proteome</keyword>
<dbReference type="OrthoDB" id="8235034at2"/>
<accession>A0A176YGN5</accession>
<name>A0A176YGN5_9BRAD</name>
<reference evidence="1 2" key="1">
    <citation type="submission" date="2016-03" db="EMBL/GenBank/DDBJ databases">
        <title>Draft Genome Sequence of the Strain BR 10245 (Bradyrhizobium sp.) isolated from nodules of Centrolobium paraense.</title>
        <authorList>
            <person name="Simoes-Araujo J.L.Sr."/>
            <person name="Barauna A.C."/>
            <person name="Silva K."/>
            <person name="Zilli J.E."/>
        </authorList>
    </citation>
    <scope>NUCLEOTIDE SEQUENCE [LARGE SCALE GENOMIC DNA]</scope>
    <source>
        <strain evidence="1 2">BR 10245</strain>
    </source>
</reference>
<protein>
    <submittedName>
        <fullName evidence="1">Uncharacterized protein</fullName>
    </submittedName>
</protein>
<comment type="caution">
    <text evidence="1">The sequence shown here is derived from an EMBL/GenBank/DDBJ whole genome shotgun (WGS) entry which is preliminary data.</text>
</comment>
<evidence type="ECO:0000313" key="2">
    <source>
        <dbReference type="Proteomes" id="UP000076959"/>
    </source>
</evidence>
<dbReference type="EMBL" id="LUUB01000079">
    <property type="protein sequence ID" value="OAF05467.1"/>
    <property type="molecule type" value="Genomic_DNA"/>
</dbReference>
<dbReference type="AlphaFoldDB" id="A0A176YGN5"/>
<sequence>MPSSAELICVDPKRVHEIWPHAKQYIRSAIDRTGLSAFEDAEYDVLSGDQLLWIAWSGKILAAATTRLADDGKRKVCEIVACGGEDRDRWLPLIEQIEKYASNEGCSSTRIIGRAGWERVLEGYRREYVILEKSIGRNV</sequence>
<dbReference type="STRING" id="1505087.AYJ54_00750"/>
<organism evidence="1 2">
    <name type="scientific">Bradyrhizobium centrolobii</name>
    <dbReference type="NCBI Taxonomy" id="1505087"/>
    <lineage>
        <taxon>Bacteria</taxon>
        <taxon>Pseudomonadati</taxon>
        <taxon>Pseudomonadota</taxon>
        <taxon>Alphaproteobacteria</taxon>
        <taxon>Hyphomicrobiales</taxon>
        <taxon>Nitrobacteraceae</taxon>
        <taxon>Bradyrhizobium</taxon>
    </lineage>
</organism>
<gene>
    <name evidence="1" type="ORF">AYJ54_00750</name>
</gene>
<proteinExistence type="predicted"/>
<dbReference type="RefSeq" id="WP_063703569.1">
    <property type="nucleotide sequence ID" value="NZ_LUUB01000079.1"/>
</dbReference>